<dbReference type="Pfam" id="PF00590">
    <property type="entry name" value="TP_methylase"/>
    <property type="match status" value="1"/>
</dbReference>
<accession>A0A6A7K9Y0</accession>
<feature type="domain" description="Tetrapyrrole methylase" evidence="8">
    <location>
        <begin position="4"/>
        <end position="219"/>
    </location>
</feature>
<keyword evidence="6" id="KW-0949">S-adenosyl-L-methionine</keyword>
<evidence type="ECO:0000313" key="10">
    <source>
        <dbReference type="Proteomes" id="UP000440004"/>
    </source>
</evidence>
<organism evidence="9 10">
    <name type="scientific">Alkalibaculum sporogenes</name>
    <dbReference type="NCBI Taxonomy" id="2655001"/>
    <lineage>
        <taxon>Bacteria</taxon>
        <taxon>Bacillati</taxon>
        <taxon>Bacillota</taxon>
        <taxon>Clostridia</taxon>
        <taxon>Eubacteriales</taxon>
        <taxon>Eubacteriaceae</taxon>
        <taxon>Alkalibaculum</taxon>
    </lineage>
</organism>
<dbReference type="AlphaFoldDB" id="A0A6A7K9Y0"/>
<reference evidence="9 10" key="1">
    <citation type="submission" date="2019-10" db="EMBL/GenBank/DDBJ databases">
        <title>Alkalibaculum tamaniensis sp.nov., a new alkaliphilic acetogen, isolated on methoxylated aromatics from a mud volcano.</title>
        <authorList>
            <person name="Khomyakova M.A."/>
            <person name="Merkel A.Y."/>
            <person name="Bonch-Osmolovskaya E.A."/>
            <person name="Slobodkin A.I."/>
        </authorList>
    </citation>
    <scope>NUCLEOTIDE SEQUENCE [LARGE SCALE GENOMIC DNA]</scope>
    <source>
        <strain evidence="9 10">M08DMB</strain>
    </source>
</reference>
<dbReference type="SUPFAM" id="SSF53790">
    <property type="entry name" value="Tetrapyrrole methylase"/>
    <property type="match status" value="1"/>
</dbReference>
<evidence type="ECO:0000256" key="2">
    <source>
        <dbReference type="ARBA" id="ARBA00005879"/>
    </source>
</evidence>
<keyword evidence="5 9" id="KW-0808">Transferase</keyword>
<evidence type="ECO:0000256" key="3">
    <source>
        <dbReference type="ARBA" id="ARBA00022573"/>
    </source>
</evidence>
<evidence type="ECO:0000256" key="5">
    <source>
        <dbReference type="ARBA" id="ARBA00022679"/>
    </source>
</evidence>
<dbReference type="GO" id="GO:0032259">
    <property type="term" value="P:methylation"/>
    <property type="evidence" value="ECO:0007669"/>
    <property type="project" value="UniProtKB-KW"/>
</dbReference>
<dbReference type="PANTHER" id="PTHR43467">
    <property type="entry name" value="COBALT-PRECORRIN-2 C(20)-METHYLTRANSFERASE"/>
    <property type="match status" value="1"/>
</dbReference>
<evidence type="ECO:0000259" key="8">
    <source>
        <dbReference type="Pfam" id="PF00590"/>
    </source>
</evidence>
<evidence type="ECO:0000313" key="9">
    <source>
        <dbReference type="EMBL" id="MPW26280.1"/>
    </source>
</evidence>
<dbReference type="PIRSF" id="PIRSF036427">
    <property type="entry name" value="Precrrn-2_mtase"/>
    <property type="match status" value="1"/>
</dbReference>
<comment type="caution">
    <text evidence="9">The sequence shown here is derived from an EMBL/GenBank/DDBJ whole genome shotgun (WGS) entry which is preliminary data.</text>
</comment>
<dbReference type="Proteomes" id="UP000440004">
    <property type="component" value="Unassembled WGS sequence"/>
</dbReference>
<evidence type="ECO:0000256" key="6">
    <source>
        <dbReference type="ARBA" id="ARBA00022691"/>
    </source>
</evidence>
<dbReference type="InterPro" id="IPR014776">
    <property type="entry name" value="4pyrrole_Mease_sub2"/>
</dbReference>
<keyword evidence="10" id="KW-1185">Reference proteome</keyword>
<dbReference type="InterPro" id="IPR006364">
    <property type="entry name" value="CobI/CbiL/CobIJ_dom"/>
</dbReference>
<evidence type="ECO:0000256" key="7">
    <source>
        <dbReference type="PIRNR" id="PIRNR036427"/>
    </source>
</evidence>
<keyword evidence="4 9" id="KW-0489">Methyltransferase</keyword>
<dbReference type="GO" id="GO:0009236">
    <property type="term" value="P:cobalamin biosynthetic process"/>
    <property type="evidence" value="ECO:0007669"/>
    <property type="project" value="UniProtKB-UniRule"/>
</dbReference>
<dbReference type="InterPro" id="IPR014777">
    <property type="entry name" value="4pyrrole_Mease_sub1"/>
</dbReference>
<dbReference type="EC" id="2.1.1.130" evidence="9"/>
<dbReference type="NCBIfam" id="TIGR01467">
    <property type="entry name" value="cobI_cbiL"/>
    <property type="match status" value="1"/>
</dbReference>
<dbReference type="InterPro" id="IPR035996">
    <property type="entry name" value="4pyrrol_Methylase_sf"/>
</dbReference>
<sequence>MLGTLYGIGVGPGDSGLITQKAIEIIKNIDIIVAPISKMGKKSKAFQIAKPHLKDNVETVELEFPMIDLEKEKDTLTTKWKENAEVIAKLLEQGKNVAFLTLGDPMVYSTYSYMIPYLEEVDIKPVTIPGITSFCASASALGVPIVQGNETFCVLTQITSLEEFDKYRVLFENIIIMKPNSSRETINEAIKKYDLYDKVYAVSNCGDESQVIATGLIKEDVSYFTIILIKGLK</sequence>
<dbReference type="GO" id="GO:0030788">
    <property type="term" value="F:precorrin-2 C20-methyltransferase activity"/>
    <property type="evidence" value="ECO:0007669"/>
    <property type="project" value="UniProtKB-EC"/>
</dbReference>
<dbReference type="RefSeq" id="WP_152804638.1">
    <property type="nucleotide sequence ID" value="NZ_WHNX01000016.1"/>
</dbReference>
<dbReference type="Gene3D" id="3.30.950.10">
    <property type="entry name" value="Methyltransferase, Cobalt-precorrin-4 Transmethylase, Domain 2"/>
    <property type="match status" value="1"/>
</dbReference>
<keyword evidence="3" id="KW-0169">Cobalamin biosynthesis</keyword>
<name>A0A6A7K9Y0_9FIRM</name>
<comment type="pathway">
    <text evidence="1">Cofactor biosynthesis; adenosylcobalamin biosynthesis.</text>
</comment>
<dbReference type="Gene3D" id="3.40.1010.10">
    <property type="entry name" value="Cobalt-precorrin-4 Transmethylase, Domain 1"/>
    <property type="match status" value="1"/>
</dbReference>
<evidence type="ECO:0000256" key="1">
    <source>
        <dbReference type="ARBA" id="ARBA00004953"/>
    </source>
</evidence>
<dbReference type="InterPro" id="IPR000878">
    <property type="entry name" value="4pyrrol_Mease"/>
</dbReference>
<dbReference type="EMBL" id="WHNX01000016">
    <property type="protein sequence ID" value="MPW26280.1"/>
    <property type="molecule type" value="Genomic_DNA"/>
</dbReference>
<evidence type="ECO:0000256" key="4">
    <source>
        <dbReference type="ARBA" id="ARBA00022603"/>
    </source>
</evidence>
<dbReference type="UniPathway" id="UPA00148"/>
<dbReference type="CDD" id="cd11645">
    <property type="entry name" value="Precorrin_2_C20_MT"/>
    <property type="match status" value="1"/>
</dbReference>
<gene>
    <name evidence="9" type="primary">cobI</name>
    <name evidence="9" type="ORF">GC105_10820</name>
</gene>
<proteinExistence type="inferred from homology"/>
<dbReference type="InterPro" id="IPR012382">
    <property type="entry name" value="CobI/CbiL"/>
</dbReference>
<comment type="similarity">
    <text evidence="2 7">Belongs to the precorrin methyltransferase family.</text>
</comment>
<dbReference type="PANTHER" id="PTHR43467:SF2">
    <property type="entry name" value="COBALT-PRECORRIN-2 C(20)-METHYLTRANSFERASE"/>
    <property type="match status" value="1"/>
</dbReference>
<protein>
    <submittedName>
        <fullName evidence="9">Precorrin-2 C(20)-methyltransferase</fullName>
        <ecNumber evidence="9">2.1.1.130</ecNumber>
    </submittedName>
</protein>